<sequence>MSRAPFVIRPRSAAEKVTTGLIWPPDIGIVASRRIAIKTATSMDKIKFGCLVYFKGRDDYGVNSKNRNSCSQKLRDRCLPYL</sequence>
<dbReference type="EMBL" id="JABWDY010033991">
    <property type="protein sequence ID" value="KAF5183028.1"/>
    <property type="molecule type" value="Genomic_DNA"/>
</dbReference>
<proteinExistence type="predicted"/>
<reference evidence="1 2" key="1">
    <citation type="submission" date="2020-06" db="EMBL/GenBank/DDBJ databases">
        <title>Transcriptomic and genomic resources for Thalictrum thalictroides and T. hernandezii: Facilitating candidate gene discovery in an emerging model plant lineage.</title>
        <authorList>
            <person name="Arias T."/>
            <person name="Riano-Pachon D.M."/>
            <person name="Di Stilio V.S."/>
        </authorList>
    </citation>
    <scope>NUCLEOTIDE SEQUENCE [LARGE SCALE GENOMIC DNA]</scope>
    <source>
        <strain evidence="2">cv. WT478/WT964</strain>
        <tissue evidence="1">Leaves</tissue>
    </source>
</reference>
<evidence type="ECO:0000313" key="1">
    <source>
        <dbReference type="EMBL" id="KAF5183028.1"/>
    </source>
</evidence>
<dbReference type="Proteomes" id="UP000554482">
    <property type="component" value="Unassembled WGS sequence"/>
</dbReference>
<evidence type="ECO:0000313" key="2">
    <source>
        <dbReference type="Proteomes" id="UP000554482"/>
    </source>
</evidence>
<keyword evidence="2" id="KW-1185">Reference proteome</keyword>
<comment type="caution">
    <text evidence="1">The sequence shown here is derived from an EMBL/GenBank/DDBJ whole genome shotgun (WGS) entry which is preliminary data.</text>
</comment>
<name>A0A7J6VEH6_THATH</name>
<organism evidence="1 2">
    <name type="scientific">Thalictrum thalictroides</name>
    <name type="common">Rue-anemone</name>
    <name type="synonym">Anemone thalictroides</name>
    <dbReference type="NCBI Taxonomy" id="46969"/>
    <lineage>
        <taxon>Eukaryota</taxon>
        <taxon>Viridiplantae</taxon>
        <taxon>Streptophyta</taxon>
        <taxon>Embryophyta</taxon>
        <taxon>Tracheophyta</taxon>
        <taxon>Spermatophyta</taxon>
        <taxon>Magnoliopsida</taxon>
        <taxon>Ranunculales</taxon>
        <taxon>Ranunculaceae</taxon>
        <taxon>Thalictroideae</taxon>
        <taxon>Thalictrum</taxon>
    </lineage>
</organism>
<accession>A0A7J6VEH6</accession>
<gene>
    <name evidence="1" type="ORF">FRX31_027385</name>
</gene>
<protein>
    <submittedName>
        <fullName evidence="1">Uncharacterized protein</fullName>
    </submittedName>
</protein>
<dbReference type="AlphaFoldDB" id="A0A7J6VEH6"/>